<dbReference type="Proteomes" id="UP000325558">
    <property type="component" value="Unassembled WGS sequence"/>
</dbReference>
<organism evidence="2">
    <name type="scientific">Aspergillus arachidicola</name>
    <dbReference type="NCBI Taxonomy" id="656916"/>
    <lineage>
        <taxon>Eukaryota</taxon>
        <taxon>Fungi</taxon>
        <taxon>Dikarya</taxon>
        <taxon>Ascomycota</taxon>
        <taxon>Pezizomycotina</taxon>
        <taxon>Eurotiomycetes</taxon>
        <taxon>Eurotiomycetidae</taxon>
        <taxon>Eurotiales</taxon>
        <taxon>Aspergillaceae</taxon>
        <taxon>Aspergillus</taxon>
        <taxon>Aspergillus subgen. Circumdati</taxon>
    </lineage>
</organism>
<keyword evidence="1" id="KW-0472">Membrane</keyword>
<dbReference type="AlphaFoldDB" id="A0A5N6XUF7"/>
<evidence type="ECO:0000313" key="2">
    <source>
        <dbReference type="EMBL" id="KAE8336712.1"/>
    </source>
</evidence>
<dbReference type="EMBL" id="ML737191">
    <property type="protein sequence ID" value="KAE8336712.1"/>
    <property type="molecule type" value="Genomic_DNA"/>
</dbReference>
<evidence type="ECO:0000256" key="1">
    <source>
        <dbReference type="SAM" id="Phobius"/>
    </source>
</evidence>
<feature type="transmembrane region" description="Helical" evidence="1">
    <location>
        <begin position="12"/>
        <end position="29"/>
    </location>
</feature>
<accession>A0A5N6XUF7</accession>
<keyword evidence="1" id="KW-0812">Transmembrane</keyword>
<name>A0A5N6XUF7_9EURO</name>
<sequence length="52" mass="5920">MIVVLDSRCIWLSYLAILFIRLCILFLTVKLPAPPSQTCAHIASLIYERNVT</sequence>
<gene>
    <name evidence="2" type="ORF">BDV24DRAFT_141294</name>
</gene>
<keyword evidence="1" id="KW-1133">Transmembrane helix</keyword>
<protein>
    <submittedName>
        <fullName evidence="2">Uncharacterized protein</fullName>
    </submittedName>
</protein>
<reference evidence="2" key="1">
    <citation type="submission" date="2019-04" db="EMBL/GenBank/DDBJ databases">
        <title>Friends and foes A comparative genomics study of 23 Aspergillus species from section Flavi.</title>
        <authorList>
            <consortium name="DOE Joint Genome Institute"/>
            <person name="Kjaerbolling I."/>
            <person name="Vesth T."/>
            <person name="Frisvad J.C."/>
            <person name="Nybo J.L."/>
            <person name="Theobald S."/>
            <person name="Kildgaard S."/>
            <person name="Isbrandt T."/>
            <person name="Kuo A."/>
            <person name="Sato A."/>
            <person name="Lyhne E.K."/>
            <person name="Kogle M.E."/>
            <person name="Wiebenga A."/>
            <person name="Kun R.S."/>
            <person name="Lubbers R.J."/>
            <person name="Makela M.R."/>
            <person name="Barry K."/>
            <person name="Chovatia M."/>
            <person name="Clum A."/>
            <person name="Daum C."/>
            <person name="Haridas S."/>
            <person name="He G."/>
            <person name="LaButti K."/>
            <person name="Lipzen A."/>
            <person name="Mondo S."/>
            <person name="Riley R."/>
            <person name="Salamov A."/>
            <person name="Simmons B.A."/>
            <person name="Magnuson J.K."/>
            <person name="Henrissat B."/>
            <person name="Mortensen U.H."/>
            <person name="Larsen T.O."/>
            <person name="Devries R.P."/>
            <person name="Grigoriev I.V."/>
            <person name="Machida M."/>
            <person name="Baker S.E."/>
            <person name="Andersen M.R."/>
        </authorList>
    </citation>
    <scope>NUCLEOTIDE SEQUENCE</scope>
    <source>
        <strain evidence="2">CBS 117612</strain>
    </source>
</reference>
<proteinExistence type="predicted"/>